<evidence type="ECO:0000313" key="3">
    <source>
        <dbReference type="Proteomes" id="UP000198937"/>
    </source>
</evidence>
<organism evidence="2 3">
    <name type="scientific">Micromonospora yangpuensis</name>
    <dbReference type="NCBI Taxonomy" id="683228"/>
    <lineage>
        <taxon>Bacteria</taxon>
        <taxon>Bacillati</taxon>
        <taxon>Actinomycetota</taxon>
        <taxon>Actinomycetes</taxon>
        <taxon>Micromonosporales</taxon>
        <taxon>Micromonosporaceae</taxon>
        <taxon>Micromonospora</taxon>
    </lineage>
</organism>
<evidence type="ECO:0008006" key="4">
    <source>
        <dbReference type="Google" id="ProtNLM"/>
    </source>
</evidence>
<accession>A0A1C6UB67</accession>
<dbReference type="AlphaFoldDB" id="A0A1C6UB67"/>
<evidence type="ECO:0000256" key="1">
    <source>
        <dbReference type="SAM" id="MobiDB-lite"/>
    </source>
</evidence>
<sequence length="687" mass="75438">MTIFGRRHAVGLVREVMSCPADGPAPPVLVFEADRGGGKSALLTALTGLLDGRVPYAHVDLAATGRTGTPEVLYALAFHLGRPCPLYGTLRFPRLAVGKLVMENASLDLHDRERARRQINALLRTHRGIDNLVTTLRDGAGNLPAGLPASVQAPLSLVPRILATLVSRLASWRWSSPFVLGRAQKWYGTQGSHRRPAVETLIELNQWHRRPNLGNNARQRDELLWAAFRADLVAGLGRRRRRTWLPRCVVLLDNADTRLGRHFLTELVRLRAAGESDPLAVVATAREPFGEHFGTAEQRILESDEPLLLRRPGPGTRQWPRWARYALPRLTDTDVVQQVSTAHPSLDRRLPLQVQQFAQGNPAAVSLLLASAAEVSSWPAGGNELGVVLARREPPPPDDTDRVQCTIEERISRHLLGLDDGDPFPDDDVETLTTCAAARTVEQAMTLAVGSGLLTPDGYTGKLSALLAQLWPDDADGDANVRPTNARPGNVRHADARHADGRSGNARHADSRHADVHPADTRYADIGPPPLRRLLLRRLAARRPQAQHGWAKVHGRLRTQCAEQGDRVGELYHALALGRLGQVADWLATLRAVAQAPTNLPHSVPPADEAYRLARATGAEPDSRLGRVTRLLAGLWLAADPFTGRHRADLHDDIKRDFRAVALQFPDDRSLLVAEATRHKALADLWR</sequence>
<reference evidence="2 3" key="1">
    <citation type="submission" date="2016-06" db="EMBL/GenBank/DDBJ databases">
        <authorList>
            <person name="Kjaerup R.B."/>
            <person name="Dalgaard T.S."/>
            <person name="Juul-Madsen H.R."/>
        </authorList>
    </citation>
    <scope>NUCLEOTIDE SEQUENCE [LARGE SCALE GENOMIC DNA]</scope>
    <source>
        <strain evidence="2 3">DSM 45577</strain>
    </source>
</reference>
<feature type="region of interest" description="Disordered" evidence="1">
    <location>
        <begin position="482"/>
        <end position="524"/>
    </location>
</feature>
<evidence type="ECO:0000313" key="2">
    <source>
        <dbReference type="EMBL" id="SCL51161.1"/>
    </source>
</evidence>
<dbReference type="RefSeq" id="WP_091435437.1">
    <property type="nucleotide sequence ID" value="NZ_BMMJ01000001.1"/>
</dbReference>
<gene>
    <name evidence="2" type="ORF">GA0070617_1699</name>
</gene>
<dbReference type="EMBL" id="FMIA01000002">
    <property type="protein sequence ID" value="SCL51161.1"/>
    <property type="molecule type" value="Genomic_DNA"/>
</dbReference>
<proteinExistence type="predicted"/>
<dbReference type="Proteomes" id="UP000198937">
    <property type="component" value="Unassembled WGS sequence"/>
</dbReference>
<feature type="compositionally biased region" description="Basic and acidic residues" evidence="1">
    <location>
        <begin position="492"/>
        <end position="523"/>
    </location>
</feature>
<protein>
    <recommendedName>
        <fullName evidence="4">AAA ATPase domain-containing protein</fullName>
    </recommendedName>
</protein>
<keyword evidence="3" id="KW-1185">Reference proteome</keyword>
<name>A0A1C6UB67_9ACTN</name>